<comment type="caution">
    <text evidence="2">The sequence shown here is derived from an EMBL/GenBank/DDBJ whole genome shotgun (WGS) entry which is preliminary data.</text>
</comment>
<gene>
    <name evidence="2" type="ORF">FA13DRAFT_1732115</name>
</gene>
<feature type="region of interest" description="Disordered" evidence="1">
    <location>
        <begin position="1"/>
        <end position="222"/>
    </location>
</feature>
<sequence length="222" mass="24197">MQTRSGKEVRYVDQRRKRPLQAEGTRVEIRTSATGEGTHTRWIRPPQPQPLRQETTMPSPSLNEQSSQAFITPSPHIPTEPPRGSPLQKQQRIGNPGIFNLGEDGGRVLLESQPSSDAQGLDQIAYTARQHALAAKRDQGGRRPRPLVGPTGTFIMPRVEPEEPPKQPAVPPPAPTPHPPNRNSPAPSEHLSQPLGPNGTHLISLEESQAGLGPEGTQLIFP</sequence>
<dbReference type="EMBL" id="QPFP01000017">
    <property type="protein sequence ID" value="TEB31818.1"/>
    <property type="molecule type" value="Genomic_DNA"/>
</dbReference>
<organism evidence="2 3">
    <name type="scientific">Coprinellus micaceus</name>
    <name type="common">Glistening ink-cap mushroom</name>
    <name type="synonym">Coprinus micaceus</name>
    <dbReference type="NCBI Taxonomy" id="71717"/>
    <lineage>
        <taxon>Eukaryota</taxon>
        <taxon>Fungi</taxon>
        <taxon>Dikarya</taxon>
        <taxon>Basidiomycota</taxon>
        <taxon>Agaricomycotina</taxon>
        <taxon>Agaricomycetes</taxon>
        <taxon>Agaricomycetidae</taxon>
        <taxon>Agaricales</taxon>
        <taxon>Agaricineae</taxon>
        <taxon>Psathyrellaceae</taxon>
        <taxon>Coprinellus</taxon>
    </lineage>
</organism>
<dbReference type="Proteomes" id="UP000298030">
    <property type="component" value="Unassembled WGS sequence"/>
</dbReference>
<accession>A0A4Y7TD02</accession>
<evidence type="ECO:0000256" key="1">
    <source>
        <dbReference type="SAM" id="MobiDB-lite"/>
    </source>
</evidence>
<feature type="compositionally biased region" description="Pro residues" evidence="1">
    <location>
        <begin position="75"/>
        <end position="84"/>
    </location>
</feature>
<reference evidence="2 3" key="1">
    <citation type="journal article" date="2019" name="Nat. Ecol. Evol.">
        <title>Megaphylogeny resolves global patterns of mushroom evolution.</title>
        <authorList>
            <person name="Varga T."/>
            <person name="Krizsan K."/>
            <person name="Foldi C."/>
            <person name="Dima B."/>
            <person name="Sanchez-Garcia M."/>
            <person name="Sanchez-Ramirez S."/>
            <person name="Szollosi G.J."/>
            <person name="Szarkandi J.G."/>
            <person name="Papp V."/>
            <person name="Albert L."/>
            <person name="Andreopoulos W."/>
            <person name="Angelini C."/>
            <person name="Antonin V."/>
            <person name="Barry K.W."/>
            <person name="Bougher N.L."/>
            <person name="Buchanan P."/>
            <person name="Buyck B."/>
            <person name="Bense V."/>
            <person name="Catcheside P."/>
            <person name="Chovatia M."/>
            <person name="Cooper J."/>
            <person name="Damon W."/>
            <person name="Desjardin D."/>
            <person name="Finy P."/>
            <person name="Geml J."/>
            <person name="Haridas S."/>
            <person name="Hughes K."/>
            <person name="Justo A."/>
            <person name="Karasinski D."/>
            <person name="Kautmanova I."/>
            <person name="Kiss B."/>
            <person name="Kocsube S."/>
            <person name="Kotiranta H."/>
            <person name="LaButti K.M."/>
            <person name="Lechner B.E."/>
            <person name="Liimatainen K."/>
            <person name="Lipzen A."/>
            <person name="Lukacs Z."/>
            <person name="Mihaltcheva S."/>
            <person name="Morgado L.N."/>
            <person name="Niskanen T."/>
            <person name="Noordeloos M.E."/>
            <person name="Ohm R.A."/>
            <person name="Ortiz-Santana B."/>
            <person name="Ovrebo C."/>
            <person name="Racz N."/>
            <person name="Riley R."/>
            <person name="Savchenko A."/>
            <person name="Shiryaev A."/>
            <person name="Soop K."/>
            <person name="Spirin V."/>
            <person name="Szebenyi C."/>
            <person name="Tomsovsky M."/>
            <person name="Tulloss R.E."/>
            <person name="Uehling J."/>
            <person name="Grigoriev I.V."/>
            <person name="Vagvolgyi C."/>
            <person name="Papp T."/>
            <person name="Martin F.M."/>
            <person name="Miettinen O."/>
            <person name="Hibbett D.S."/>
            <person name="Nagy L.G."/>
        </authorList>
    </citation>
    <scope>NUCLEOTIDE SEQUENCE [LARGE SCALE GENOMIC DNA]</scope>
    <source>
        <strain evidence="2 3">FP101781</strain>
    </source>
</reference>
<feature type="compositionally biased region" description="Polar residues" evidence="1">
    <location>
        <begin position="50"/>
        <end position="71"/>
    </location>
</feature>
<evidence type="ECO:0000313" key="2">
    <source>
        <dbReference type="EMBL" id="TEB31818.1"/>
    </source>
</evidence>
<protein>
    <submittedName>
        <fullName evidence="2">Uncharacterized protein</fullName>
    </submittedName>
</protein>
<proteinExistence type="predicted"/>
<feature type="compositionally biased region" description="Basic and acidic residues" evidence="1">
    <location>
        <begin position="1"/>
        <end position="14"/>
    </location>
</feature>
<keyword evidence="3" id="KW-1185">Reference proteome</keyword>
<evidence type="ECO:0000313" key="3">
    <source>
        <dbReference type="Proteomes" id="UP000298030"/>
    </source>
</evidence>
<name>A0A4Y7TD02_COPMI</name>
<dbReference type="AlphaFoldDB" id="A0A4Y7TD02"/>
<feature type="compositionally biased region" description="Pro residues" evidence="1">
    <location>
        <begin position="166"/>
        <end position="182"/>
    </location>
</feature>
<dbReference type="OrthoDB" id="3044901at2759"/>